<dbReference type="AlphaFoldDB" id="A0A9W9ADK7"/>
<gene>
    <name evidence="1" type="ORF">C8J55DRAFT_512627</name>
</gene>
<dbReference type="EMBL" id="JANVFS010000015">
    <property type="protein sequence ID" value="KAJ4480394.1"/>
    <property type="molecule type" value="Genomic_DNA"/>
</dbReference>
<accession>A0A9W9ADK7</accession>
<sequence length="127" mass="13004">MTIAAFNGASISSASNGNIIDAEWSQGPLTLNVVGDSEIDPELRGEAPADNGLSEALLISFMTTSTCNAEALGRPVAPRLTIIGGQNVGRGTDGIVCFGALRGGVGPCTRRKGLGGARRPGIFEYVL</sequence>
<dbReference type="Proteomes" id="UP001150238">
    <property type="component" value="Unassembled WGS sequence"/>
</dbReference>
<comment type="caution">
    <text evidence="1">The sequence shown here is derived from an EMBL/GenBank/DDBJ whole genome shotgun (WGS) entry which is preliminary data.</text>
</comment>
<reference evidence="1" key="2">
    <citation type="journal article" date="2023" name="Proc. Natl. Acad. Sci. U.S.A.">
        <title>A global phylogenomic analysis of the shiitake genus Lentinula.</title>
        <authorList>
            <person name="Sierra-Patev S."/>
            <person name="Min B."/>
            <person name="Naranjo-Ortiz M."/>
            <person name="Looney B."/>
            <person name="Konkel Z."/>
            <person name="Slot J.C."/>
            <person name="Sakamoto Y."/>
            <person name="Steenwyk J.L."/>
            <person name="Rokas A."/>
            <person name="Carro J."/>
            <person name="Camarero S."/>
            <person name="Ferreira P."/>
            <person name="Molpeceres G."/>
            <person name="Ruiz-Duenas F.J."/>
            <person name="Serrano A."/>
            <person name="Henrissat B."/>
            <person name="Drula E."/>
            <person name="Hughes K.W."/>
            <person name="Mata J.L."/>
            <person name="Ishikawa N.K."/>
            <person name="Vargas-Isla R."/>
            <person name="Ushijima S."/>
            <person name="Smith C.A."/>
            <person name="Donoghue J."/>
            <person name="Ahrendt S."/>
            <person name="Andreopoulos W."/>
            <person name="He G."/>
            <person name="LaButti K."/>
            <person name="Lipzen A."/>
            <person name="Ng V."/>
            <person name="Riley R."/>
            <person name="Sandor L."/>
            <person name="Barry K."/>
            <person name="Martinez A.T."/>
            <person name="Xiao Y."/>
            <person name="Gibbons J.G."/>
            <person name="Terashima K."/>
            <person name="Grigoriev I.V."/>
            <person name="Hibbett D."/>
        </authorList>
    </citation>
    <scope>NUCLEOTIDE SEQUENCE</scope>
    <source>
        <strain evidence="1">Sp2 HRB7682 ss15</strain>
    </source>
</reference>
<reference evidence="1" key="1">
    <citation type="submission" date="2022-08" db="EMBL/GenBank/DDBJ databases">
        <authorList>
            <consortium name="DOE Joint Genome Institute"/>
            <person name="Min B."/>
            <person name="Riley R."/>
            <person name="Sierra-Patev S."/>
            <person name="Naranjo-Ortiz M."/>
            <person name="Looney B."/>
            <person name="Konkel Z."/>
            <person name="Slot J.C."/>
            <person name="Sakamoto Y."/>
            <person name="Steenwyk J.L."/>
            <person name="Rokas A."/>
            <person name="Carro J."/>
            <person name="Camarero S."/>
            <person name="Ferreira P."/>
            <person name="Molpeceres G."/>
            <person name="Ruiz-Duenas F.J."/>
            <person name="Serrano A."/>
            <person name="Henrissat B."/>
            <person name="Drula E."/>
            <person name="Hughes K.W."/>
            <person name="Mata J.L."/>
            <person name="Ishikawa N.K."/>
            <person name="Vargas-Isla R."/>
            <person name="Ushijima S."/>
            <person name="Smith C.A."/>
            <person name="Ahrendt S."/>
            <person name="Andreopoulos W."/>
            <person name="He G."/>
            <person name="Labutti K."/>
            <person name="Lipzen A."/>
            <person name="Ng V."/>
            <person name="Sandor L."/>
            <person name="Barry K."/>
            <person name="Martinez A.T."/>
            <person name="Xiao Y."/>
            <person name="Gibbons J.G."/>
            <person name="Terashima K."/>
            <person name="Hibbett D.S."/>
            <person name="Grigoriev I.V."/>
        </authorList>
    </citation>
    <scope>NUCLEOTIDE SEQUENCE</scope>
    <source>
        <strain evidence="1">Sp2 HRB7682 ss15</strain>
    </source>
</reference>
<evidence type="ECO:0000313" key="2">
    <source>
        <dbReference type="Proteomes" id="UP001150238"/>
    </source>
</evidence>
<proteinExistence type="predicted"/>
<protein>
    <submittedName>
        <fullName evidence="1">Uncharacterized protein</fullName>
    </submittedName>
</protein>
<organism evidence="1 2">
    <name type="scientific">Lentinula lateritia</name>
    <dbReference type="NCBI Taxonomy" id="40482"/>
    <lineage>
        <taxon>Eukaryota</taxon>
        <taxon>Fungi</taxon>
        <taxon>Dikarya</taxon>
        <taxon>Basidiomycota</taxon>
        <taxon>Agaricomycotina</taxon>
        <taxon>Agaricomycetes</taxon>
        <taxon>Agaricomycetidae</taxon>
        <taxon>Agaricales</taxon>
        <taxon>Marasmiineae</taxon>
        <taxon>Omphalotaceae</taxon>
        <taxon>Lentinula</taxon>
    </lineage>
</organism>
<evidence type="ECO:0000313" key="1">
    <source>
        <dbReference type="EMBL" id="KAJ4480394.1"/>
    </source>
</evidence>
<name>A0A9W9ADK7_9AGAR</name>